<reference evidence="2" key="1">
    <citation type="submission" date="2017-12" db="EMBL/GenBank/DDBJ databases">
        <title>Sequencing the genomes of 1000 Actinobacteria strains.</title>
        <authorList>
            <person name="Klenk H.-P."/>
        </authorList>
    </citation>
    <scope>NUCLEOTIDE SEQUENCE [LARGE SCALE GENOMIC DNA]</scope>
    <source>
        <strain evidence="2">DSM 44228</strain>
    </source>
</reference>
<gene>
    <name evidence="2" type="ORF">A8926_3061</name>
</gene>
<dbReference type="STRING" id="994479.GCA_000194155_02380"/>
<accession>A0A2N3XXG8</accession>
<sequence>MASVLPLHGNEVHRCADNSRHAATCAENSTGRDRLRAIPDAPEALDLDPPVKRTPGSPTGGRAKNAVHVARTAPTWHVDPVESQDLIRELYAAAPAEFVPARDRHAAAAAERGDQDLATRLKKLRKPTAAAWAVNLLATQDPRSVAAFLELGEKLRTAQRELRGDDLRTLAADRTRLLHELTSRAAELVEQHGHRLAEPTRQQVEQTLTAALSDPEAGRAVQAGTLVKPLEYSGFGLDELAVAAIRRTATRPKPKREAEPREAQRSAELRELREQVRNTDEQFDEAADSLEAAEHDEREAEQRCEELRDELARAEGELRELRRKAKRARQRRERAQHDRDALAERLRSVEARER</sequence>
<feature type="compositionally biased region" description="Basic and acidic residues" evidence="1">
    <location>
        <begin position="255"/>
        <end position="280"/>
    </location>
</feature>
<comment type="caution">
    <text evidence="2">The sequence shown here is derived from an EMBL/GenBank/DDBJ whole genome shotgun (WGS) entry which is preliminary data.</text>
</comment>
<dbReference type="EMBL" id="PJNB01000001">
    <property type="protein sequence ID" value="PKW15364.1"/>
    <property type="molecule type" value="Genomic_DNA"/>
</dbReference>
<feature type="region of interest" description="Disordered" evidence="1">
    <location>
        <begin position="40"/>
        <end position="64"/>
    </location>
</feature>
<protein>
    <submittedName>
        <fullName evidence="2">Uncharacterized protein</fullName>
    </submittedName>
</protein>
<evidence type="ECO:0000256" key="1">
    <source>
        <dbReference type="SAM" id="MobiDB-lite"/>
    </source>
</evidence>
<feature type="compositionally biased region" description="Basic and acidic residues" evidence="1">
    <location>
        <begin position="292"/>
        <end position="306"/>
    </location>
</feature>
<feature type="region of interest" description="Disordered" evidence="1">
    <location>
        <begin position="248"/>
        <end position="306"/>
    </location>
</feature>
<evidence type="ECO:0000313" key="3">
    <source>
        <dbReference type="Proteomes" id="UP000233786"/>
    </source>
</evidence>
<feature type="region of interest" description="Disordered" evidence="1">
    <location>
        <begin position="318"/>
        <end position="354"/>
    </location>
</feature>
<proteinExistence type="predicted"/>
<organism evidence="2 3">
    <name type="scientific">Saccharopolyspora spinosa</name>
    <dbReference type="NCBI Taxonomy" id="60894"/>
    <lineage>
        <taxon>Bacteria</taxon>
        <taxon>Bacillati</taxon>
        <taxon>Actinomycetota</taxon>
        <taxon>Actinomycetes</taxon>
        <taxon>Pseudonocardiales</taxon>
        <taxon>Pseudonocardiaceae</taxon>
        <taxon>Saccharopolyspora</taxon>
    </lineage>
</organism>
<feature type="compositionally biased region" description="Basic and acidic residues" evidence="1">
    <location>
        <begin position="333"/>
        <end position="354"/>
    </location>
</feature>
<keyword evidence="3" id="KW-1185">Reference proteome</keyword>
<dbReference type="AlphaFoldDB" id="A0A2N3XXG8"/>
<evidence type="ECO:0000313" key="2">
    <source>
        <dbReference type="EMBL" id="PKW15364.1"/>
    </source>
</evidence>
<feature type="compositionally biased region" description="Basic residues" evidence="1">
    <location>
        <begin position="321"/>
        <end position="332"/>
    </location>
</feature>
<name>A0A2N3XXG8_SACSN</name>
<dbReference type="Proteomes" id="UP000233786">
    <property type="component" value="Unassembled WGS sequence"/>
</dbReference>